<keyword evidence="2" id="KW-1185">Reference proteome</keyword>
<protein>
    <submittedName>
        <fullName evidence="1">Uncharacterized protein</fullName>
    </submittedName>
</protein>
<dbReference type="EMBL" id="ML208371">
    <property type="protein sequence ID" value="TFK67610.1"/>
    <property type="molecule type" value="Genomic_DNA"/>
</dbReference>
<evidence type="ECO:0000313" key="2">
    <source>
        <dbReference type="Proteomes" id="UP000308600"/>
    </source>
</evidence>
<sequence length="924" mass="102179">MGSICLSVPSILRCESFTSLQNQVLFIPSGVEVIVTSALLFSRHQSNRRHYLLVLEGWAYFALALLELLSHILPAAREDPNVFRIMDTVLAAASSIPLLFYMTFLYLLTRRELLPLLPNRFQRLLQLLLIIFIPAVLTFNTLGGFIGISRRIIHIGNESVLAIGFANQRDSMLWVFFNSLALALYIAFQAAVFVLVFYRLLRAFLDQRRIENADADEAHLYKGTGWISGAVKLGAIETTIGFVQEGFGGVMTRRILRLVARGTMVIGVFKGLDTAEDFNQIRRELSDNRGKGYQQSSGRQVISKPSAFRQLSPTATSFHAEPRAIDGQAGDAYAMRDDPGMQQFANVRDRRQRVTVVFSQGAPTLQMRFSALDLPSPATIVDRVKSPQSEWLSSAYNTPSAATFSQNNSITQRSSYSRELADQFATLLRPPPSAASRDFKGKQPTRGPDSGLLAPTPRWGDPYTSTSRSPSYTVSRPSRSSSVSSTRRKPVPTPSPALADDDHSPIDPLADEDEEHYSRERGGLGDDDWEQVDDDTRTHSTHVTQSQFADWHIRPQPEHMLQYLPPPPEIRKIQLQPDQRTKEAELARLAFVQPQSYLSHSRPPSQTPSPSYTGTQLFSSRPATVTPNTETLFGNDEDELISPQERVISTIAEVDEPSFRNRRTSAWVSSNGKSTEDVSSPLASPAIFNNPNTTTMNDAITTKRRPPPLQQQSDPSTARTRSRSRTIDSEDGTIATSKSTDALTIPWLRNLPPPTNNSRQPDSSISSKSDEQRRHEEQEAELARALGGSNLASKKQSPSQTMKIKNIGNAPMYTTPQPMPAKSRATSGVASLYIQPMRVPSRDSGLDDVVIEEGGTATSSSRPGTSTDSAYASWSKPSGMGIAIGTPPGSGDGDVAYDLSTRNEVLRRDSEVLPEANRRSYRRY</sequence>
<gene>
    <name evidence="1" type="ORF">BDN72DRAFT_960853</name>
</gene>
<accession>A0ACD3AQ23</accession>
<organism evidence="1 2">
    <name type="scientific">Pluteus cervinus</name>
    <dbReference type="NCBI Taxonomy" id="181527"/>
    <lineage>
        <taxon>Eukaryota</taxon>
        <taxon>Fungi</taxon>
        <taxon>Dikarya</taxon>
        <taxon>Basidiomycota</taxon>
        <taxon>Agaricomycotina</taxon>
        <taxon>Agaricomycetes</taxon>
        <taxon>Agaricomycetidae</taxon>
        <taxon>Agaricales</taxon>
        <taxon>Pluteineae</taxon>
        <taxon>Pluteaceae</taxon>
        <taxon>Pluteus</taxon>
    </lineage>
</organism>
<reference evidence="1 2" key="1">
    <citation type="journal article" date="2019" name="Nat. Ecol. Evol.">
        <title>Megaphylogeny resolves global patterns of mushroom evolution.</title>
        <authorList>
            <person name="Varga T."/>
            <person name="Krizsan K."/>
            <person name="Foldi C."/>
            <person name="Dima B."/>
            <person name="Sanchez-Garcia M."/>
            <person name="Sanchez-Ramirez S."/>
            <person name="Szollosi G.J."/>
            <person name="Szarkandi J.G."/>
            <person name="Papp V."/>
            <person name="Albert L."/>
            <person name="Andreopoulos W."/>
            <person name="Angelini C."/>
            <person name="Antonin V."/>
            <person name="Barry K.W."/>
            <person name="Bougher N.L."/>
            <person name="Buchanan P."/>
            <person name="Buyck B."/>
            <person name="Bense V."/>
            <person name="Catcheside P."/>
            <person name="Chovatia M."/>
            <person name="Cooper J."/>
            <person name="Damon W."/>
            <person name="Desjardin D."/>
            <person name="Finy P."/>
            <person name="Geml J."/>
            <person name="Haridas S."/>
            <person name="Hughes K."/>
            <person name="Justo A."/>
            <person name="Karasinski D."/>
            <person name="Kautmanova I."/>
            <person name="Kiss B."/>
            <person name="Kocsube S."/>
            <person name="Kotiranta H."/>
            <person name="LaButti K.M."/>
            <person name="Lechner B.E."/>
            <person name="Liimatainen K."/>
            <person name="Lipzen A."/>
            <person name="Lukacs Z."/>
            <person name="Mihaltcheva S."/>
            <person name="Morgado L.N."/>
            <person name="Niskanen T."/>
            <person name="Noordeloos M.E."/>
            <person name="Ohm R.A."/>
            <person name="Ortiz-Santana B."/>
            <person name="Ovrebo C."/>
            <person name="Racz N."/>
            <person name="Riley R."/>
            <person name="Savchenko A."/>
            <person name="Shiryaev A."/>
            <person name="Soop K."/>
            <person name="Spirin V."/>
            <person name="Szebenyi C."/>
            <person name="Tomsovsky M."/>
            <person name="Tulloss R.E."/>
            <person name="Uehling J."/>
            <person name="Grigoriev I.V."/>
            <person name="Vagvolgyi C."/>
            <person name="Papp T."/>
            <person name="Martin F.M."/>
            <person name="Miettinen O."/>
            <person name="Hibbett D.S."/>
            <person name="Nagy L.G."/>
        </authorList>
    </citation>
    <scope>NUCLEOTIDE SEQUENCE [LARGE SCALE GENOMIC DNA]</scope>
    <source>
        <strain evidence="1 2">NL-1719</strain>
    </source>
</reference>
<proteinExistence type="predicted"/>
<evidence type="ECO:0000313" key="1">
    <source>
        <dbReference type="EMBL" id="TFK67610.1"/>
    </source>
</evidence>
<dbReference type="Proteomes" id="UP000308600">
    <property type="component" value="Unassembled WGS sequence"/>
</dbReference>
<name>A0ACD3AQ23_9AGAR</name>